<name>A0ABW4XLR0_9GAMM</name>
<reference evidence="3" key="1">
    <citation type="journal article" date="2019" name="Int. J. Syst. Evol. Microbiol.">
        <title>The Global Catalogue of Microorganisms (GCM) 10K type strain sequencing project: providing services to taxonomists for standard genome sequencing and annotation.</title>
        <authorList>
            <consortium name="The Broad Institute Genomics Platform"/>
            <consortium name="The Broad Institute Genome Sequencing Center for Infectious Disease"/>
            <person name="Wu L."/>
            <person name="Ma J."/>
        </authorList>
    </citation>
    <scope>NUCLEOTIDE SEQUENCE [LARGE SCALE GENOMIC DNA]</scope>
    <source>
        <strain evidence="3">CGMCC 1.10992</strain>
    </source>
</reference>
<gene>
    <name evidence="2" type="ORF">ACFSJ3_02945</name>
</gene>
<keyword evidence="3" id="KW-1185">Reference proteome</keyword>
<dbReference type="RefSeq" id="WP_345338073.1">
    <property type="nucleotide sequence ID" value="NZ_BAABLI010000004.1"/>
</dbReference>
<sequence length="146" mass="16484">MDNESQTLDQIVISRLQPATEKRIVSALEEAILMEQQLTGSTLKYVISVIPHQIVARALDLKVASLGALCQRKFLSRIYSGHISDLTALWSEMNEIFMEDQPLLTEWLNSKLPALNGHTPQDLITTLAGRKTLREVLNRFRHGDMS</sequence>
<evidence type="ECO:0000313" key="2">
    <source>
        <dbReference type="EMBL" id="MFD2094924.1"/>
    </source>
</evidence>
<evidence type="ECO:0000259" key="1">
    <source>
        <dbReference type="Pfam" id="PF09722"/>
    </source>
</evidence>
<organism evidence="2 3">
    <name type="scientific">Corallincola platygyrae</name>
    <dbReference type="NCBI Taxonomy" id="1193278"/>
    <lineage>
        <taxon>Bacteria</taxon>
        <taxon>Pseudomonadati</taxon>
        <taxon>Pseudomonadota</taxon>
        <taxon>Gammaproteobacteria</taxon>
        <taxon>Alteromonadales</taxon>
        <taxon>Psychromonadaceae</taxon>
        <taxon>Corallincola</taxon>
    </lineage>
</organism>
<protein>
    <submittedName>
        <fullName evidence="2">MbcA/ParS/Xre antitoxin family protein</fullName>
    </submittedName>
</protein>
<dbReference type="InterPro" id="IPR024467">
    <property type="entry name" value="Xre/MbcA/ParS-like_toxin-bd"/>
</dbReference>
<dbReference type="Proteomes" id="UP001597380">
    <property type="component" value="Unassembled WGS sequence"/>
</dbReference>
<feature type="domain" description="Antitoxin Xre/MbcA/ParS-like toxin-binding" evidence="1">
    <location>
        <begin position="95"/>
        <end position="143"/>
    </location>
</feature>
<proteinExistence type="predicted"/>
<comment type="caution">
    <text evidence="2">The sequence shown here is derived from an EMBL/GenBank/DDBJ whole genome shotgun (WGS) entry which is preliminary data.</text>
</comment>
<dbReference type="EMBL" id="JBHUHT010000007">
    <property type="protein sequence ID" value="MFD2094924.1"/>
    <property type="molecule type" value="Genomic_DNA"/>
</dbReference>
<dbReference type="Pfam" id="PF09722">
    <property type="entry name" value="Xre_MbcA_ParS_C"/>
    <property type="match status" value="1"/>
</dbReference>
<accession>A0ABW4XLR0</accession>
<evidence type="ECO:0000313" key="3">
    <source>
        <dbReference type="Proteomes" id="UP001597380"/>
    </source>
</evidence>